<dbReference type="InterPro" id="IPR029044">
    <property type="entry name" value="Nucleotide-diphossugar_trans"/>
</dbReference>
<dbReference type="SUPFAM" id="SSF53448">
    <property type="entry name" value="Nucleotide-diphospho-sugar transferases"/>
    <property type="match status" value="1"/>
</dbReference>
<evidence type="ECO:0000313" key="1">
    <source>
        <dbReference type="EMBL" id="AUF82446.1"/>
    </source>
</evidence>
<protein>
    <submittedName>
        <fullName evidence="1">Uncharacterized protein</fullName>
    </submittedName>
</protein>
<gene>
    <name evidence="1" type="ORF">TetV_354</name>
</gene>
<reference evidence="1" key="1">
    <citation type="journal article" date="2018" name="Virology">
        <title>A giant virus infecting green algae encodes key fermentation genes.</title>
        <authorList>
            <person name="Schvarcz C.R."/>
            <person name="Steward G.F."/>
        </authorList>
    </citation>
    <scope>NUCLEOTIDE SEQUENCE [LARGE SCALE GENOMIC DNA]</scope>
</reference>
<evidence type="ECO:0000313" key="2">
    <source>
        <dbReference type="Proteomes" id="UP000244773"/>
    </source>
</evidence>
<sequence>MNNSELLFVTSFSTSMYEEYGRNMVESWLQHSDENMMLYVYSENFDTLHIDSPKIKILNLYEDPWLNTWLLTNGHRIPKCYGGLADHDDKEDKEALWAKKTSAIYNAFLSANSHTKIIWLDCDLIVTGCLKQLINTNIDICYIAGWKRKKHKIIDTSVLVLTKCKSVETVITVIRKTYDSMATKWKTFKIRSDGHVLAIVLNDLIGPEYVFPDSEFVLSSGAVCKDVCNTRTTGDALLYSDFGSIIIRQSGPKLFTTKNNYKRKKRKKK</sequence>
<accession>A0A2P0VNG1</accession>
<keyword evidence="2" id="KW-1185">Reference proteome</keyword>
<organism evidence="1">
    <name type="scientific">Tetraselmis virus 1</name>
    <dbReference type="NCBI Taxonomy" id="2060617"/>
    <lineage>
        <taxon>Viruses</taxon>
        <taxon>Varidnaviria</taxon>
        <taxon>Bamfordvirae</taxon>
        <taxon>Nucleocytoviricota</taxon>
        <taxon>Megaviricetes</taxon>
        <taxon>Imitervirales</taxon>
        <taxon>Allomimiviridae</taxon>
        <taxon>Oceanusvirus</taxon>
        <taxon>Oceanusvirus kaneohense</taxon>
    </lineage>
</organism>
<dbReference type="Proteomes" id="UP000244773">
    <property type="component" value="Segment"/>
</dbReference>
<proteinExistence type="predicted"/>
<dbReference type="EMBL" id="KY322437">
    <property type="protein sequence ID" value="AUF82446.1"/>
    <property type="molecule type" value="Genomic_DNA"/>
</dbReference>
<name>A0A2P0VNG1_9VIRU</name>